<proteinExistence type="predicted"/>
<accession>A0ABT4AHA8</accession>
<keyword evidence="2" id="KW-1185">Reference proteome</keyword>
<dbReference type="PROSITE" id="PS51257">
    <property type="entry name" value="PROKAR_LIPOPROTEIN"/>
    <property type="match status" value="1"/>
</dbReference>
<dbReference type="RefSeq" id="WP_267539672.1">
    <property type="nucleotide sequence ID" value="NZ_JAPNKA010000001.1"/>
</dbReference>
<sequence length="502" mass="54598">MMPSWSKVLLSAAAGVGLLAGCGGPSEPGARNDSSELGTLGQKVLPACPYSSPIIDMDKSLVIRDLSVVNDACRTQFSGTTASNCATSSRGKWSFGYLMSQIAGNRDVVGTSEFVLNWLSTWQTDQVINGHQVLARGGITNRLINTWRTKSGCALTGPCTLDFNQAPFRLLAIVNRLDLSAGAYGSSSPGEMRFVFGFVDLNKLSDTVSNNGAMKGTVIFEYKLTQHNDSFGWAYDWHDLASYSFGDAYNNRLEWLTNRVTTYNPSVIPGGSAISQVRTNELEFDTASLANRTWELREQVRDCTSGTCILRPDTVKLTPDSRYNKNGEEQADPAYAGLLDAYLLNNASLIDQENLATLPAHMIGGASRSKGALGQQLVWDLSLEAQSSYEPNGGTFKTSTRHSFALQTCGGCHYAETGTSNFHVAPRGVNQMTQLSPFLAASGSDALLPNASETSKPLYYASPTDPVDGEVRQYNDLWRRKCEMQRLLHFDPNPLFKPSGAH</sequence>
<gene>
    <name evidence="1" type="ORF">OV287_42075</name>
</gene>
<evidence type="ECO:0000313" key="2">
    <source>
        <dbReference type="Proteomes" id="UP001207654"/>
    </source>
</evidence>
<name>A0ABT4AHA8_9BACT</name>
<evidence type="ECO:0000313" key="1">
    <source>
        <dbReference type="EMBL" id="MCY1081057.1"/>
    </source>
</evidence>
<dbReference type="EMBL" id="JAPNKA010000001">
    <property type="protein sequence ID" value="MCY1081057.1"/>
    <property type="molecule type" value="Genomic_DNA"/>
</dbReference>
<dbReference type="Proteomes" id="UP001207654">
    <property type="component" value="Unassembled WGS sequence"/>
</dbReference>
<organism evidence="1 2">
    <name type="scientific">Archangium lansingense</name>
    <dbReference type="NCBI Taxonomy" id="2995310"/>
    <lineage>
        <taxon>Bacteria</taxon>
        <taxon>Pseudomonadati</taxon>
        <taxon>Myxococcota</taxon>
        <taxon>Myxococcia</taxon>
        <taxon>Myxococcales</taxon>
        <taxon>Cystobacterineae</taxon>
        <taxon>Archangiaceae</taxon>
        <taxon>Archangium</taxon>
    </lineage>
</organism>
<reference evidence="1 2" key="1">
    <citation type="submission" date="2022-11" db="EMBL/GenBank/DDBJ databases">
        <title>Minimal conservation of predation-associated metabolite biosynthetic gene clusters underscores biosynthetic potential of Myxococcota including descriptions for ten novel species: Archangium lansinium sp. nov., Myxococcus landrumus sp. nov., Nannocystis bai.</title>
        <authorList>
            <person name="Ahearne A."/>
            <person name="Stevens C."/>
            <person name="Phillips K."/>
        </authorList>
    </citation>
    <scope>NUCLEOTIDE SEQUENCE [LARGE SCALE GENOMIC DNA]</scope>
    <source>
        <strain evidence="1 2">MIWBW</strain>
    </source>
</reference>
<comment type="caution">
    <text evidence="1">The sequence shown here is derived from an EMBL/GenBank/DDBJ whole genome shotgun (WGS) entry which is preliminary data.</text>
</comment>
<protein>
    <recommendedName>
        <fullName evidence="3">Lipoprotein</fullName>
    </recommendedName>
</protein>
<evidence type="ECO:0008006" key="3">
    <source>
        <dbReference type="Google" id="ProtNLM"/>
    </source>
</evidence>